<dbReference type="PANTHER" id="PTHR43649">
    <property type="entry name" value="ARABINOSE-BINDING PROTEIN-RELATED"/>
    <property type="match status" value="1"/>
</dbReference>
<dbReference type="PATRIC" id="fig|396014.3.peg.3106"/>
<keyword evidence="5" id="KW-0449">Lipoprotein</keyword>
<dbReference type="SUPFAM" id="SSF53850">
    <property type="entry name" value="Periplasmic binding protein-like II"/>
    <property type="match status" value="1"/>
</dbReference>
<comment type="caution">
    <text evidence="7">The sequence shown here is derived from an EMBL/GenBank/DDBJ whole genome shotgun (WGS) entry which is preliminary data.</text>
</comment>
<evidence type="ECO:0000256" key="1">
    <source>
        <dbReference type="ARBA" id="ARBA00022475"/>
    </source>
</evidence>
<feature type="chain" id="PRO_5038387572" evidence="6">
    <location>
        <begin position="31"/>
        <end position="558"/>
    </location>
</feature>
<dbReference type="eggNOG" id="COG1653">
    <property type="taxonomic scope" value="Bacteria"/>
</dbReference>
<keyword evidence="2 6" id="KW-0732">Signal</keyword>
<evidence type="ECO:0000313" key="8">
    <source>
        <dbReference type="Proteomes" id="UP000023067"/>
    </source>
</evidence>
<evidence type="ECO:0000256" key="6">
    <source>
        <dbReference type="SAM" id="SignalP"/>
    </source>
</evidence>
<dbReference type="STRING" id="396014.BF93_05380"/>
<sequence length="558" mass="60501">MTTSNIPPFITGRRSFVGLSAAAFATVAMTACSSGSSDEPVDVSTQNVGAMEGFAADTQFTASEPFEVSMLWTDWPDVPVKDSWRIFERIKELTNVDITLTHLPFSDATEKRNLLISAGDAPTVIPLVYTGEDAPFVSSGAVVPMSDYIEHMPNFQKYVQEWGLTEMIDNIRQADGKAYMLPGLQEVSVPVFSLVLRKDVFEAVAGGIPDSWDELREALLAIKEQYPDSTPLADGFEGQSMLNFASHAFGTKAGWGFGNGLVEGEDGKLAYAPTTEGYKQLVEYFRSLVADGLLDKESFTASNDGSGAADVSEKFAQELCFAASGSSGTAIEFAQALDETVGAGKHDVGLVPPPTGPAGSNVEPRNFWHGFMLSSSITGSENFLATIQFLDWLYYNPDAREMLRWGVQDETYTKAEDGTIALMDGYSLDDFDINTGAGTDIKIDLGFSTFPAESTESRALKESYSTPASIQYIDDVLTTRTPRDPYPPAPLDEAELEQSSLMATPLKDAVDTATLQFIMGDRDIAEWDAFLGELEAAGLQKYVDLINGARDRFAETVG</sequence>
<keyword evidence="8" id="KW-1185">Reference proteome</keyword>
<dbReference type="CDD" id="cd13583">
    <property type="entry name" value="PBP2_AlgQ_like_4"/>
    <property type="match status" value="1"/>
</dbReference>
<evidence type="ECO:0000256" key="2">
    <source>
        <dbReference type="ARBA" id="ARBA00022729"/>
    </source>
</evidence>
<proteinExistence type="predicted"/>
<name>Z9JNZ2_9MICO</name>
<keyword evidence="4" id="KW-0564">Palmitate</keyword>
<dbReference type="InterPro" id="IPR006059">
    <property type="entry name" value="SBP"/>
</dbReference>
<evidence type="ECO:0000256" key="5">
    <source>
        <dbReference type="ARBA" id="ARBA00023288"/>
    </source>
</evidence>
<gene>
    <name evidence="7" type="ORF">BF93_05380</name>
</gene>
<organism evidence="7 8">
    <name type="scientific">Brachybacterium phenoliresistens</name>
    <dbReference type="NCBI Taxonomy" id="396014"/>
    <lineage>
        <taxon>Bacteria</taxon>
        <taxon>Bacillati</taxon>
        <taxon>Actinomycetota</taxon>
        <taxon>Actinomycetes</taxon>
        <taxon>Micrococcales</taxon>
        <taxon>Dermabacteraceae</taxon>
        <taxon>Brachybacterium</taxon>
    </lineage>
</organism>
<dbReference type="Pfam" id="PF13416">
    <property type="entry name" value="SBP_bac_8"/>
    <property type="match status" value="1"/>
</dbReference>
<protein>
    <submittedName>
        <fullName evidence="7">Sugar ABC transporter substrate-binding protein</fullName>
    </submittedName>
</protein>
<dbReference type="OrthoDB" id="9787283at2"/>
<dbReference type="RefSeq" id="WP_051487058.1">
    <property type="nucleotide sequence ID" value="NZ_KK070002.1"/>
</dbReference>
<dbReference type="HOGENOM" id="CLU_021021_2_1_11"/>
<dbReference type="InterPro" id="IPR050490">
    <property type="entry name" value="Bact_solute-bd_prot1"/>
</dbReference>
<feature type="signal peptide" evidence="6">
    <location>
        <begin position="1"/>
        <end position="30"/>
    </location>
</feature>
<dbReference type="Gene3D" id="3.40.190.10">
    <property type="entry name" value="Periplasmic binding protein-like II"/>
    <property type="match status" value="2"/>
</dbReference>
<accession>Z9JNZ2</accession>
<dbReference type="PANTHER" id="PTHR43649:SF33">
    <property type="entry name" value="POLYGALACTURONAN_RHAMNOGALACTURONAN-BINDING PROTEIN YTCQ"/>
    <property type="match status" value="1"/>
</dbReference>
<dbReference type="Proteomes" id="UP000023067">
    <property type="component" value="Unassembled WGS sequence"/>
</dbReference>
<dbReference type="AlphaFoldDB" id="Z9JNZ2"/>
<dbReference type="EMBL" id="JDYK01000019">
    <property type="protein sequence ID" value="EWS80120.1"/>
    <property type="molecule type" value="Genomic_DNA"/>
</dbReference>
<keyword evidence="1" id="KW-1003">Cell membrane</keyword>
<keyword evidence="3" id="KW-0472">Membrane</keyword>
<evidence type="ECO:0000256" key="4">
    <source>
        <dbReference type="ARBA" id="ARBA00023139"/>
    </source>
</evidence>
<evidence type="ECO:0000256" key="3">
    <source>
        <dbReference type="ARBA" id="ARBA00023136"/>
    </source>
</evidence>
<evidence type="ECO:0000313" key="7">
    <source>
        <dbReference type="EMBL" id="EWS80120.1"/>
    </source>
</evidence>
<reference evidence="7 8" key="1">
    <citation type="submission" date="2014-02" db="EMBL/GenBank/DDBJ databases">
        <title>Genome sequence of Brachybacterium phenoliresistens strain W13A50.</title>
        <authorList>
            <person name="Wang X."/>
        </authorList>
    </citation>
    <scope>NUCLEOTIDE SEQUENCE [LARGE SCALE GENOMIC DNA]</scope>
    <source>
        <strain evidence="7 8">W13A50</strain>
    </source>
</reference>